<dbReference type="GO" id="GO:0004222">
    <property type="term" value="F:metalloendopeptidase activity"/>
    <property type="evidence" value="ECO:0007669"/>
    <property type="project" value="UniProtKB-UniRule"/>
</dbReference>
<dbReference type="GO" id="GO:0046872">
    <property type="term" value="F:metal ion binding"/>
    <property type="evidence" value="ECO:0007669"/>
    <property type="project" value="UniProtKB-KW"/>
</dbReference>
<keyword evidence="1" id="KW-0378">Hydrolase</keyword>
<gene>
    <name evidence="3" type="ORF">KIN20_018931</name>
</gene>
<dbReference type="Gene3D" id="3.40.390.10">
    <property type="entry name" value="Collagenase (Catalytic Domain)"/>
    <property type="match status" value="1"/>
</dbReference>
<keyword evidence="1" id="KW-0862">Zinc</keyword>
<proteinExistence type="predicted"/>
<name>A0AAD5N1N6_PARTN</name>
<dbReference type="AlphaFoldDB" id="A0AAD5N1N6"/>
<dbReference type="Proteomes" id="UP001196413">
    <property type="component" value="Unassembled WGS sequence"/>
</dbReference>
<sequence>MSLPPQKRRHLAIKWRFATLRLLIRKRFRILLPLNKFCYDDLLSAHEGSITSSIIIDQSRCVTDQIVQHEMLHIIGLYHEHNRYDRDKYIKVHYENVLPGRGGAGHVTSSWWLSFVSTFNRGMKP</sequence>
<dbReference type="PANTHER" id="PTHR10127:SF850">
    <property type="entry name" value="METALLOENDOPEPTIDASE"/>
    <property type="match status" value="1"/>
</dbReference>
<dbReference type="GO" id="GO:0006508">
    <property type="term" value="P:proteolysis"/>
    <property type="evidence" value="ECO:0007669"/>
    <property type="project" value="UniProtKB-KW"/>
</dbReference>
<evidence type="ECO:0000313" key="3">
    <source>
        <dbReference type="EMBL" id="KAJ1360051.1"/>
    </source>
</evidence>
<dbReference type="PANTHER" id="PTHR10127">
    <property type="entry name" value="DISCOIDIN, CUB, EGF, LAMININ , AND ZINC METALLOPROTEASE DOMAIN CONTAINING"/>
    <property type="match status" value="1"/>
</dbReference>
<evidence type="ECO:0000313" key="4">
    <source>
        <dbReference type="Proteomes" id="UP001196413"/>
    </source>
</evidence>
<dbReference type="InterPro" id="IPR001506">
    <property type="entry name" value="Peptidase_M12A"/>
</dbReference>
<accession>A0AAD5N1N6</accession>
<dbReference type="SUPFAM" id="SSF55486">
    <property type="entry name" value="Metalloproteases ('zincins'), catalytic domain"/>
    <property type="match status" value="1"/>
</dbReference>
<evidence type="ECO:0000256" key="1">
    <source>
        <dbReference type="RuleBase" id="RU361183"/>
    </source>
</evidence>
<organism evidence="3 4">
    <name type="scientific">Parelaphostrongylus tenuis</name>
    <name type="common">Meningeal worm</name>
    <dbReference type="NCBI Taxonomy" id="148309"/>
    <lineage>
        <taxon>Eukaryota</taxon>
        <taxon>Metazoa</taxon>
        <taxon>Ecdysozoa</taxon>
        <taxon>Nematoda</taxon>
        <taxon>Chromadorea</taxon>
        <taxon>Rhabditida</taxon>
        <taxon>Rhabditina</taxon>
        <taxon>Rhabditomorpha</taxon>
        <taxon>Strongyloidea</taxon>
        <taxon>Metastrongylidae</taxon>
        <taxon>Parelaphostrongylus</taxon>
    </lineage>
</organism>
<keyword evidence="1" id="KW-0482">Metalloprotease</keyword>
<dbReference type="EC" id="3.4.24.-" evidence="1"/>
<dbReference type="EMBL" id="JAHQIW010003767">
    <property type="protein sequence ID" value="KAJ1360051.1"/>
    <property type="molecule type" value="Genomic_DNA"/>
</dbReference>
<evidence type="ECO:0000259" key="2">
    <source>
        <dbReference type="Pfam" id="PF01400"/>
    </source>
</evidence>
<dbReference type="InterPro" id="IPR024079">
    <property type="entry name" value="MetalloPept_cat_dom_sf"/>
</dbReference>
<reference evidence="3" key="1">
    <citation type="submission" date="2021-06" db="EMBL/GenBank/DDBJ databases">
        <title>Parelaphostrongylus tenuis whole genome reference sequence.</title>
        <authorList>
            <person name="Garwood T.J."/>
            <person name="Larsen P.A."/>
            <person name="Fountain-Jones N.M."/>
            <person name="Garbe J.R."/>
            <person name="Macchietto M.G."/>
            <person name="Kania S.A."/>
            <person name="Gerhold R.W."/>
            <person name="Richards J.E."/>
            <person name="Wolf T.M."/>
        </authorList>
    </citation>
    <scope>NUCLEOTIDE SEQUENCE</scope>
    <source>
        <strain evidence="3">MNPRO001-30</strain>
        <tissue evidence="3">Meninges</tissue>
    </source>
</reference>
<comment type="cofactor">
    <cofactor evidence="1">
        <name>Zn(2+)</name>
        <dbReference type="ChEBI" id="CHEBI:29105"/>
    </cofactor>
    <text evidence="1">Binds 1 zinc ion per subunit.</text>
</comment>
<protein>
    <recommendedName>
        <fullName evidence="1">Metalloendopeptidase</fullName>
        <ecNumber evidence="1">3.4.24.-</ecNumber>
    </recommendedName>
</protein>
<keyword evidence="4" id="KW-1185">Reference proteome</keyword>
<keyword evidence="1" id="KW-0479">Metal-binding</keyword>
<dbReference type="PRINTS" id="PR00480">
    <property type="entry name" value="ASTACIN"/>
</dbReference>
<comment type="caution">
    <text evidence="3">The sequence shown here is derived from an EMBL/GenBank/DDBJ whole genome shotgun (WGS) entry which is preliminary data.</text>
</comment>
<keyword evidence="1" id="KW-0645">Protease</keyword>
<dbReference type="Pfam" id="PF01400">
    <property type="entry name" value="Astacin"/>
    <property type="match status" value="1"/>
</dbReference>
<feature type="domain" description="Peptidase M12A" evidence="2">
    <location>
        <begin position="50"/>
        <end position="101"/>
    </location>
</feature>